<name>A0A0K1XBF7_9GAMM</name>
<evidence type="ECO:0000256" key="3">
    <source>
        <dbReference type="ARBA" id="ARBA00022801"/>
    </source>
</evidence>
<dbReference type="Pfam" id="PF13419">
    <property type="entry name" value="HAD_2"/>
    <property type="match status" value="1"/>
</dbReference>
<reference evidence="6 7" key="1">
    <citation type="journal article" date="2015" name="Genome Announc.">
        <title>Genome Sequences of Oblitimonas alkaliphila gen. nov. sp. nov. (Proposed), a Novel Bacterium of the Pseudomonadaceae Family.</title>
        <authorList>
            <person name="Lauer A.C."/>
            <person name="Nicholson A.C."/>
            <person name="Humrighouse B.W."/>
            <person name="Emery B."/>
            <person name="Drobish A."/>
            <person name="Juieng P."/>
            <person name="Loparev V."/>
            <person name="McQuiston J.R."/>
        </authorList>
    </citation>
    <scope>NUCLEOTIDE SEQUENCE [LARGE SCALE GENOMIC DNA]</scope>
    <source>
        <strain evidence="6 7">E5571</strain>
    </source>
</reference>
<evidence type="ECO:0008006" key="8">
    <source>
        <dbReference type="Google" id="ProtNLM"/>
    </source>
</evidence>
<dbReference type="InterPro" id="IPR036412">
    <property type="entry name" value="HAD-like_sf"/>
</dbReference>
<keyword evidence="2" id="KW-0479">Metal-binding</keyword>
<organism evidence="6 7">
    <name type="scientific">Thiopseudomonas alkaliphila</name>
    <dbReference type="NCBI Taxonomy" id="1697053"/>
    <lineage>
        <taxon>Bacteria</taxon>
        <taxon>Pseudomonadati</taxon>
        <taxon>Pseudomonadota</taxon>
        <taxon>Gammaproteobacteria</taxon>
        <taxon>Pseudomonadales</taxon>
        <taxon>Pseudomonadaceae</taxon>
        <taxon>Thiopseudomonas</taxon>
    </lineage>
</organism>
<dbReference type="SFLD" id="SFLDG01129">
    <property type="entry name" value="C1.5:_HAD__Beta-PGM__Phosphata"/>
    <property type="match status" value="1"/>
</dbReference>
<dbReference type="GO" id="GO:0005829">
    <property type="term" value="C:cytosol"/>
    <property type="evidence" value="ECO:0007669"/>
    <property type="project" value="TreeGrafter"/>
</dbReference>
<dbReference type="SFLD" id="SFLDS00003">
    <property type="entry name" value="Haloacid_Dehalogenase"/>
    <property type="match status" value="1"/>
</dbReference>
<evidence type="ECO:0000313" key="6">
    <source>
        <dbReference type="EMBL" id="AKX58564.1"/>
    </source>
</evidence>
<dbReference type="GO" id="GO:0006281">
    <property type="term" value="P:DNA repair"/>
    <property type="evidence" value="ECO:0007669"/>
    <property type="project" value="TreeGrafter"/>
</dbReference>
<dbReference type="NCBIfam" id="TIGR01549">
    <property type="entry name" value="HAD-SF-IA-v1"/>
    <property type="match status" value="1"/>
</dbReference>
<accession>A0A0K1XBF7</accession>
<keyword evidence="5" id="KW-0119">Carbohydrate metabolism</keyword>
<evidence type="ECO:0000256" key="1">
    <source>
        <dbReference type="ARBA" id="ARBA00001946"/>
    </source>
</evidence>
<dbReference type="EMBL" id="CP012365">
    <property type="protein sequence ID" value="AKX58564.1"/>
    <property type="molecule type" value="Genomic_DNA"/>
</dbReference>
<dbReference type="NCBIfam" id="TIGR01509">
    <property type="entry name" value="HAD-SF-IA-v3"/>
    <property type="match status" value="1"/>
</dbReference>
<dbReference type="InterPro" id="IPR023214">
    <property type="entry name" value="HAD_sf"/>
</dbReference>
<evidence type="ECO:0000256" key="2">
    <source>
        <dbReference type="ARBA" id="ARBA00022723"/>
    </source>
</evidence>
<dbReference type="Proteomes" id="UP000063953">
    <property type="component" value="Chromosome"/>
</dbReference>
<evidence type="ECO:0000313" key="7">
    <source>
        <dbReference type="Proteomes" id="UP000063953"/>
    </source>
</evidence>
<dbReference type="InterPro" id="IPR050155">
    <property type="entry name" value="HAD-like_hydrolase_sf"/>
</dbReference>
<dbReference type="GO" id="GO:0046872">
    <property type="term" value="F:metal ion binding"/>
    <property type="evidence" value="ECO:0007669"/>
    <property type="project" value="UniProtKB-KW"/>
</dbReference>
<gene>
    <name evidence="6" type="ORF">AKN88_00345</name>
</gene>
<keyword evidence="3" id="KW-0378">Hydrolase</keyword>
<dbReference type="PRINTS" id="PR00413">
    <property type="entry name" value="HADHALOGNASE"/>
</dbReference>
<dbReference type="InterPro" id="IPR023198">
    <property type="entry name" value="PGP-like_dom2"/>
</dbReference>
<dbReference type="STRING" id="1697053.AKN87_02250"/>
<dbReference type="InterPro" id="IPR006439">
    <property type="entry name" value="HAD-SF_hydro_IA"/>
</dbReference>
<dbReference type="SUPFAM" id="SSF56784">
    <property type="entry name" value="HAD-like"/>
    <property type="match status" value="1"/>
</dbReference>
<evidence type="ECO:0000256" key="5">
    <source>
        <dbReference type="ARBA" id="ARBA00023277"/>
    </source>
</evidence>
<dbReference type="Gene3D" id="3.40.50.1000">
    <property type="entry name" value="HAD superfamily/HAD-like"/>
    <property type="match status" value="1"/>
</dbReference>
<protein>
    <recommendedName>
        <fullName evidence="8">Phosphoglycolate phosphatase</fullName>
    </recommendedName>
</protein>
<keyword evidence="4" id="KW-0460">Magnesium</keyword>
<dbReference type="SFLD" id="SFLDG01135">
    <property type="entry name" value="C1.5.6:_HAD__Beta-PGM__Phospha"/>
    <property type="match status" value="1"/>
</dbReference>
<dbReference type="Gene3D" id="1.10.150.240">
    <property type="entry name" value="Putative phosphatase, domain 2"/>
    <property type="match status" value="1"/>
</dbReference>
<evidence type="ECO:0000256" key="4">
    <source>
        <dbReference type="ARBA" id="ARBA00022842"/>
    </source>
</evidence>
<proteinExistence type="predicted"/>
<comment type="cofactor">
    <cofactor evidence="1">
        <name>Mg(2+)</name>
        <dbReference type="ChEBI" id="CHEBI:18420"/>
    </cofactor>
</comment>
<sequence>MSRIQAVLFDLDGTLVDSARDFIAIIQAMRNEQGLAPLNQEQTAGFRQVVSQGAQAMVNYGFNLAPDDAQAALLKLDFLQRYQTQFAQHSTLFAGMPEVLQFLEKMQVPWGVATNKPALFAEPLMQALQLDQRCAALLCPEHVEKSKPAPDMLYKAAEQLALSPEKIVYIGDDLRDIQAAQAADMPSIAVTYGYHAASDNPQLWGANQVVASPEALLNLLEQVICGC</sequence>
<dbReference type="RefSeq" id="WP_053099462.1">
    <property type="nucleotide sequence ID" value="NZ_CP012365.1"/>
</dbReference>
<dbReference type="GO" id="GO:0008967">
    <property type="term" value="F:phosphoglycolate phosphatase activity"/>
    <property type="evidence" value="ECO:0007669"/>
    <property type="project" value="TreeGrafter"/>
</dbReference>
<dbReference type="PATRIC" id="fig|1698449.3.peg.67"/>
<dbReference type="AlphaFoldDB" id="A0A0K1XBF7"/>
<dbReference type="PANTHER" id="PTHR43434:SF23">
    <property type="entry name" value="PHOSPHOGLYCOLATE PHOSPHATASE"/>
    <property type="match status" value="1"/>
</dbReference>
<dbReference type="InterPro" id="IPR041492">
    <property type="entry name" value="HAD_2"/>
</dbReference>
<dbReference type="FunFam" id="3.40.50.1000:FF:000022">
    <property type="entry name" value="Phosphoglycolate phosphatase"/>
    <property type="match status" value="1"/>
</dbReference>
<dbReference type="PANTHER" id="PTHR43434">
    <property type="entry name" value="PHOSPHOGLYCOLATE PHOSPHATASE"/>
    <property type="match status" value="1"/>
</dbReference>
<keyword evidence="7" id="KW-1185">Reference proteome</keyword>